<dbReference type="Proteomes" id="UP000499080">
    <property type="component" value="Unassembled WGS sequence"/>
</dbReference>
<reference evidence="1 2" key="1">
    <citation type="journal article" date="2019" name="Sci. Rep.">
        <title>Orb-weaving spider Araneus ventricosus genome elucidates the spidroin gene catalogue.</title>
        <authorList>
            <person name="Kono N."/>
            <person name="Nakamura H."/>
            <person name="Ohtoshi R."/>
            <person name="Moran D.A.P."/>
            <person name="Shinohara A."/>
            <person name="Yoshida Y."/>
            <person name="Fujiwara M."/>
            <person name="Mori M."/>
            <person name="Tomita M."/>
            <person name="Arakawa K."/>
        </authorList>
    </citation>
    <scope>NUCLEOTIDE SEQUENCE [LARGE SCALE GENOMIC DNA]</scope>
</reference>
<name>A0A4Y1ZM95_ARAVE</name>
<proteinExistence type="predicted"/>
<gene>
    <name evidence="1" type="ORF">AVEN_125674_1</name>
</gene>
<comment type="caution">
    <text evidence="1">The sequence shown here is derived from an EMBL/GenBank/DDBJ whole genome shotgun (WGS) entry which is preliminary data.</text>
</comment>
<organism evidence="1 2">
    <name type="scientific">Araneus ventricosus</name>
    <name type="common">Orbweaver spider</name>
    <name type="synonym">Epeira ventricosa</name>
    <dbReference type="NCBI Taxonomy" id="182803"/>
    <lineage>
        <taxon>Eukaryota</taxon>
        <taxon>Metazoa</taxon>
        <taxon>Ecdysozoa</taxon>
        <taxon>Arthropoda</taxon>
        <taxon>Chelicerata</taxon>
        <taxon>Arachnida</taxon>
        <taxon>Araneae</taxon>
        <taxon>Araneomorphae</taxon>
        <taxon>Entelegynae</taxon>
        <taxon>Araneoidea</taxon>
        <taxon>Araneidae</taxon>
        <taxon>Araneus</taxon>
    </lineage>
</organism>
<dbReference type="AlphaFoldDB" id="A0A4Y1ZM95"/>
<evidence type="ECO:0000313" key="2">
    <source>
        <dbReference type="Proteomes" id="UP000499080"/>
    </source>
</evidence>
<keyword evidence="2" id="KW-1185">Reference proteome</keyword>
<sequence>MVAIWMKIRVLTCDQKKRITQIRQHHLITSAPHQRKNSSTSNLICNRLTYTTDILWTRVSKLEPTGAEAEITSKLVYKADLGWHHLYQIALRGKILVAQYFHSQDGIVKEDFNV</sequence>
<dbReference type="EMBL" id="BGPR01075719">
    <property type="protein sequence ID" value="GBL56941.1"/>
    <property type="molecule type" value="Genomic_DNA"/>
</dbReference>
<protein>
    <submittedName>
        <fullName evidence="1">Uncharacterized protein</fullName>
    </submittedName>
</protein>
<evidence type="ECO:0000313" key="1">
    <source>
        <dbReference type="EMBL" id="GBL56941.1"/>
    </source>
</evidence>
<accession>A0A4Y1ZM95</accession>